<dbReference type="SUPFAM" id="SSF56219">
    <property type="entry name" value="DNase I-like"/>
    <property type="match status" value="1"/>
</dbReference>
<evidence type="ECO:0000259" key="1">
    <source>
        <dbReference type="Pfam" id="PF03372"/>
    </source>
</evidence>
<reference evidence="2" key="1">
    <citation type="submission" date="2020-07" db="EMBL/GenBank/DDBJ databases">
        <title>Genome sequence and genetic diversity analysis of an under-domesticated orphan crop, white fonio (Digitaria exilis).</title>
        <authorList>
            <person name="Bennetzen J.L."/>
            <person name="Chen S."/>
            <person name="Ma X."/>
            <person name="Wang X."/>
            <person name="Yssel A.E.J."/>
            <person name="Chaluvadi S.R."/>
            <person name="Johnson M."/>
            <person name="Gangashetty P."/>
            <person name="Hamidou F."/>
            <person name="Sanogo M.D."/>
            <person name="Zwaenepoel A."/>
            <person name="Wallace J."/>
            <person name="Van De Peer Y."/>
            <person name="Van Deynze A."/>
        </authorList>
    </citation>
    <scope>NUCLEOTIDE SEQUENCE</scope>
    <source>
        <tissue evidence="2">Leaves</tissue>
    </source>
</reference>
<dbReference type="InterPro" id="IPR036691">
    <property type="entry name" value="Endo/exonu/phosph_ase_sf"/>
</dbReference>
<dbReference type="AlphaFoldDB" id="A0A835KMJ4"/>
<gene>
    <name evidence="2" type="ORF">HU200_011601</name>
</gene>
<dbReference type="OrthoDB" id="696872at2759"/>
<protein>
    <recommendedName>
        <fullName evidence="1">Endonuclease/exonuclease/phosphatase domain-containing protein</fullName>
    </recommendedName>
</protein>
<dbReference type="Proteomes" id="UP000636709">
    <property type="component" value="Unassembled WGS sequence"/>
</dbReference>
<evidence type="ECO:0000313" key="2">
    <source>
        <dbReference type="EMBL" id="KAF8753605.1"/>
    </source>
</evidence>
<keyword evidence="3" id="KW-1185">Reference proteome</keyword>
<dbReference type="Pfam" id="PF03372">
    <property type="entry name" value="Exo_endo_phos"/>
    <property type="match status" value="1"/>
</dbReference>
<comment type="caution">
    <text evidence="2">The sequence shown here is derived from an EMBL/GenBank/DDBJ whole genome shotgun (WGS) entry which is preliminary data.</text>
</comment>
<evidence type="ECO:0000313" key="3">
    <source>
        <dbReference type="Proteomes" id="UP000636709"/>
    </source>
</evidence>
<dbReference type="GO" id="GO:0003824">
    <property type="term" value="F:catalytic activity"/>
    <property type="evidence" value="ECO:0007669"/>
    <property type="project" value="InterPro"/>
</dbReference>
<organism evidence="2 3">
    <name type="scientific">Digitaria exilis</name>
    <dbReference type="NCBI Taxonomy" id="1010633"/>
    <lineage>
        <taxon>Eukaryota</taxon>
        <taxon>Viridiplantae</taxon>
        <taxon>Streptophyta</taxon>
        <taxon>Embryophyta</taxon>
        <taxon>Tracheophyta</taxon>
        <taxon>Spermatophyta</taxon>
        <taxon>Magnoliopsida</taxon>
        <taxon>Liliopsida</taxon>
        <taxon>Poales</taxon>
        <taxon>Poaceae</taxon>
        <taxon>PACMAD clade</taxon>
        <taxon>Panicoideae</taxon>
        <taxon>Panicodae</taxon>
        <taxon>Paniceae</taxon>
        <taxon>Anthephorinae</taxon>
        <taxon>Digitaria</taxon>
    </lineage>
</organism>
<sequence>MAVNFRSFKIASWNVRGLGQKDKCRDVKRALASCNVDVVALQETKLQDVPYFKGTSFLPRQNLDFKFKPSMGAAGGVLTAWSNASVDLISFVEDPFSVTASFCLRP</sequence>
<proteinExistence type="predicted"/>
<accession>A0A835KMJ4</accession>
<dbReference type="EMBL" id="JACEFO010000895">
    <property type="protein sequence ID" value="KAF8753605.1"/>
    <property type="molecule type" value="Genomic_DNA"/>
</dbReference>
<dbReference type="Gene3D" id="3.60.10.10">
    <property type="entry name" value="Endonuclease/exonuclease/phosphatase"/>
    <property type="match status" value="1"/>
</dbReference>
<name>A0A835KMJ4_9POAL</name>
<feature type="domain" description="Endonuclease/exonuclease/phosphatase" evidence="1">
    <location>
        <begin position="11"/>
        <end position="92"/>
    </location>
</feature>
<dbReference type="InterPro" id="IPR005135">
    <property type="entry name" value="Endo/exonuclease/phosphatase"/>
</dbReference>